<dbReference type="EMBL" id="JAPXIC010000093">
    <property type="protein sequence ID" value="MCZ4720400.1"/>
    <property type="molecule type" value="Genomic_DNA"/>
</dbReference>
<evidence type="ECO:0000256" key="1">
    <source>
        <dbReference type="SAM" id="Phobius"/>
    </source>
</evidence>
<name>A0AAP3HG62_LEGPN</name>
<feature type="transmembrane region" description="Helical" evidence="1">
    <location>
        <begin position="12"/>
        <end position="32"/>
    </location>
</feature>
<dbReference type="Proteomes" id="UP001071279">
    <property type="component" value="Unassembled WGS sequence"/>
</dbReference>
<keyword evidence="1" id="KW-0812">Transmembrane</keyword>
<feature type="transmembrane region" description="Helical" evidence="1">
    <location>
        <begin position="52"/>
        <end position="69"/>
    </location>
</feature>
<feature type="domain" description="TraG N-terminal Proteobacteria" evidence="2">
    <location>
        <begin position="6"/>
        <end position="69"/>
    </location>
</feature>
<evidence type="ECO:0000313" key="4">
    <source>
        <dbReference type="Proteomes" id="UP001071279"/>
    </source>
</evidence>
<comment type="caution">
    <text evidence="3">The sequence shown here is derived from an EMBL/GenBank/DDBJ whole genome shotgun (WGS) entry which is preliminary data.</text>
</comment>
<keyword evidence="1" id="KW-0472">Membrane</keyword>
<sequence>VMGKKLESLTRFMLTTFLVMYCVLGIKVPVAIIDMQTAEGAGEALTVDHVPLGVALPASLISGMGYGITT</sequence>
<feature type="non-terminal residue" evidence="3">
    <location>
        <position position="70"/>
    </location>
</feature>
<dbReference type="InterPro" id="IPR012931">
    <property type="entry name" value="TraG_N_Proteobacteria"/>
</dbReference>
<gene>
    <name evidence="3" type="ORF">O6C86_14430</name>
</gene>
<evidence type="ECO:0000313" key="3">
    <source>
        <dbReference type="EMBL" id="MCZ4720400.1"/>
    </source>
</evidence>
<evidence type="ECO:0000259" key="2">
    <source>
        <dbReference type="Pfam" id="PF07916"/>
    </source>
</evidence>
<keyword evidence="1" id="KW-1133">Transmembrane helix</keyword>
<dbReference type="AlphaFoldDB" id="A0AAP3HG62"/>
<accession>A0AAP3HG62</accession>
<dbReference type="RefSeq" id="WP_269568886.1">
    <property type="nucleotide sequence ID" value="NZ_JAPXIC010000093.1"/>
</dbReference>
<protein>
    <submittedName>
        <fullName evidence="3">Conjugal transfer protein TraG N-terminal domain-containing protein</fullName>
    </submittedName>
</protein>
<proteinExistence type="predicted"/>
<dbReference type="Pfam" id="PF07916">
    <property type="entry name" value="TraG_N"/>
    <property type="match status" value="1"/>
</dbReference>
<reference evidence="3" key="1">
    <citation type="submission" date="2022-12" db="EMBL/GenBank/DDBJ databases">
        <title>Comparative genomics of Legionella pneumophila isolates from the West Bank and Germany support molecular epidemiology of Legionnaires disease.</title>
        <authorList>
            <person name="Zayed A.R."/>
            <person name="Bitar D.M."/>
            <person name="Steinert M."/>
            <person name="Lueck C."/>
            <person name="Brettar I."/>
            <person name="Hoefle M.G."/>
            <person name="Bunk B."/>
        </authorList>
    </citation>
    <scope>NUCLEOTIDE SEQUENCE</scope>
    <source>
        <strain evidence="3">H23</strain>
    </source>
</reference>
<feature type="non-terminal residue" evidence="3">
    <location>
        <position position="1"/>
    </location>
</feature>
<organism evidence="3 4">
    <name type="scientific">Legionella pneumophila</name>
    <dbReference type="NCBI Taxonomy" id="446"/>
    <lineage>
        <taxon>Bacteria</taxon>
        <taxon>Pseudomonadati</taxon>
        <taxon>Pseudomonadota</taxon>
        <taxon>Gammaproteobacteria</taxon>
        <taxon>Legionellales</taxon>
        <taxon>Legionellaceae</taxon>
        <taxon>Legionella</taxon>
    </lineage>
</organism>